<comment type="caution">
    <text evidence="6">The sequence shown here is derived from an EMBL/GenBank/DDBJ whole genome shotgun (WGS) entry which is preliminary data.</text>
</comment>
<keyword evidence="2 4" id="KW-0547">Nucleotide-binding</keyword>
<dbReference type="EMBL" id="AEXM01000028">
    <property type="protein sequence ID" value="EGC81761.1"/>
    <property type="molecule type" value="Genomic_DNA"/>
</dbReference>
<sequence>MKSEMRRFIKNLRREMTDEKITKISDQIYKNLIDHDLYKNAKSIFVYLSMDKEINTYKIINHALEDGKKVYVPYLENKKMNLRRLRSLDDLTEGAFGIKTSKNEESITNPDLSLVSGLSFDKNKNRLGYGGGYYDKYLANSQTISIGLFADVARSFEIPTDETDISLDYILTENGIF</sequence>
<dbReference type="eggNOG" id="COG0212">
    <property type="taxonomic scope" value="Bacteria"/>
</dbReference>
<keyword evidence="5" id="KW-0479">Metal-binding</keyword>
<comment type="cofactor">
    <cofactor evidence="5">
        <name>Mg(2+)</name>
        <dbReference type="ChEBI" id="CHEBI:18420"/>
    </cofactor>
</comment>
<feature type="binding site" evidence="4">
    <location>
        <position position="48"/>
    </location>
    <ligand>
        <name>substrate</name>
    </ligand>
</feature>
<dbReference type="STRING" id="879305.HMPREF9290_0635"/>
<dbReference type="PANTHER" id="PTHR23407:SF1">
    <property type="entry name" value="5-FORMYLTETRAHYDROFOLATE CYCLO-LIGASE"/>
    <property type="match status" value="1"/>
</dbReference>
<dbReference type="NCBIfam" id="TIGR02727">
    <property type="entry name" value="MTHFS_bact"/>
    <property type="match status" value="1"/>
</dbReference>
<dbReference type="GO" id="GO:0005524">
    <property type="term" value="F:ATP binding"/>
    <property type="evidence" value="ECO:0007669"/>
    <property type="project" value="UniProtKB-KW"/>
</dbReference>
<feature type="binding site" evidence="4">
    <location>
        <begin position="126"/>
        <end position="134"/>
    </location>
    <ligand>
        <name>ATP</name>
        <dbReference type="ChEBI" id="CHEBI:30616"/>
    </ligand>
</feature>
<dbReference type="AlphaFoldDB" id="F0GWY6"/>
<proteinExistence type="inferred from homology"/>
<evidence type="ECO:0000313" key="6">
    <source>
        <dbReference type="EMBL" id="EGC81761.1"/>
    </source>
</evidence>
<evidence type="ECO:0000256" key="4">
    <source>
        <dbReference type="PIRSR" id="PIRSR006806-1"/>
    </source>
</evidence>
<dbReference type="Pfam" id="PF01812">
    <property type="entry name" value="5-FTHF_cyc-lig"/>
    <property type="match status" value="1"/>
</dbReference>
<name>F0GWY6_9FIRM</name>
<dbReference type="Proteomes" id="UP000005286">
    <property type="component" value="Unassembled WGS sequence"/>
</dbReference>
<evidence type="ECO:0000313" key="7">
    <source>
        <dbReference type="Proteomes" id="UP000005286"/>
    </source>
</evidence>
<feature type="binding site" evidence="4">
    <location>
        <position position="53"/>
    </location>
    <ligand>
        <name>substrate</name>
    </ligand>
</feature>
<dbReference type="GO" id="GO:0009396">
    <property type="term" value="P:folic acid-containing compound biosynthetic process"/>
    <property type="evidence" value="ECO:0007669"/>
    <property type="project" value="TreeGrafter"/>
</dbReference>
<dbReference type="InterPro" id="IPR037171">
    <property type="entry name" value="NagB/RpiA_transferase-like"/>
</dbReference>
<dbReference type="InterPro" id="IPR002698">
    <property type="entry name" value="FTHF_cligase"/>
</dbReference>
<dbReference type="GO" id="GO:0035999">
    <property type="term" value="P:tetrahydrofolate interconversion"/>
    <property type="evidence" value="ECO:0007669"/>
    <property type="project" value="TreeGrafter"/>
</dbReference>
<accession>F0GWY6</accession>
<dbReference type="GO" id="GO:0046872">
    <property type="term" value="F:metal ion binding"/>
    <property type="evidence" value="ECO:0007669"/>
    <property type="project" value="UniProtKB-KW"/>
</dbReference>
<keyword evidence="5" id="KW-0460">Magnesium</keyword>
<comment type="catalytic activity">
    <reaction evidence="5">
        <text>(6S)-5-formyl-5,6,7,8-tetrahydrofolate + ATP = (6R)-5,10-methenyltetrahydrofolate + ADP + phosphate</text>
        <dbReference type="Rhea" id="RHEA:10488"/>
        <dbReference type="ChEBI" id="CHEBI:30616"/>
        <dbReference type="ChEBI" id="CHEBI:43474"/>
        <dbReference type="ChEBI" id="CHEBI:57455"/>
        <dbReference type="ChEBI" id="CHEBI:57457"/>
        <dbReference type="ChEBI" id="CHEBI:456216"/>
        <dbReference type="EC" id="6.3.3.2"/>
    </reaction>
</comment>
<dbReference type="PATRIC" id="fig|879305.3.peg.1324"/>
<dbReference type="PANTHER" id="PTHR23407">
    <property type="entry name" value="ATPASE INHIBITOR/5-FORMYLTETRAHYDROFOLATE CYCLO-LIGASE"/>
    <property type="match status" value="1"/>
</dbReference>
<gene>
    <name evidence="6" type="ORF">HMPREF9290_0635</name>
</gene>
<dbReference type="EC" id="6.3.3.2" evidence="5"/>
<dbReference type="Gene3D" id="3.40.50.10420">
    <property type="entry name" value="NagB/RpiA/CoA transferase-like"/>
    <property type="match status" value="1"/>
</dbReference>
<keyword evidence="3 4" id="KW-0067">ATP-binding</keyword>
<dbReference type="PIRSF" id="PIRSF006806">
    <property type="entry name" value="FTHF_cligase"/>
    <property type="match status" value="1"/>
</dbReference>
<evidence type="ECO:0000256" key="5">
    <source>
        <dbReference type="RuleBase" id="RU361279"/>
    </source>
</evidence>
<dbReference type="GO" id="GO:0030272">
    <property type="term" value="F:5-formyltetrahydrofolate cyclo-ligase activity"/>
    <property type="evidence" value="ECO:0007669"/>
    <property type="project" value="UniProtKB-EC"/>
</dbReference>
<protein>
    <recommendedName>
        <fullName evidence="5">5-formyltetrahydrofolate cyclo-ligase</fullName>
        <ecNumber evidence="5">6.3.3.2</ecNumber>
    </recommendedName>
</protein>
<dbReference type="RefSeq" id="WP_004835364.1">
    <property type="nucleotide sequence ID" value="NZ_AEXM01000028.1"/>
</dbReference>
<feature type="binding site" evidence="4">
    <location>
        <begin position="2"/>
        <end position="6"/>
    </location>
    <ligand>
        <name>ATP</name>
        <dbReference type="ChEBI" id="CHEBI:30616"/>
    </ligand>
</feature>
<evidence type="ECO:0000256" key="2">
    <source>
        <dbReference type="ARBA" id="ARBA00022741"/>
    </source>
</evidence>
<comment type="similarity">
    <text evidence="1 5">Belongs to the 5-formyltetrahydrofolate cyclo-ligase family.</text>
</comment>
<keyword evidence="6" id="KW-0436">Ligase</keyword>
<keyword evidence="7" id="KW-1185">Reference proteome</keyword>
<evidence type="ECO:0000256" key="1">
    <source>
        <dbReference type="ARBA" id="ARBA00010638"/>
    </source>
</evidence>
<organism evidence="6 7">
    <name type="scientific">Anaerococcus prevotii ACS-065-V-Col13</name>
    <dbReference type="NCBI Taxonomy" id="879305"/>
    <lineage>
        <taxon>Bacteria</taxon>
        <taxon>Bacillati</taxon>
        <taxon>Bacillota</taxon>
        <taxon>Tissierellia</taxon>
        <taxon>Tissierellales</taxon>
        <taxon>Peptoniphilaceae</taxon>
        <taxon>Anaerococcus</taxon>
    </lineage>
</organism>
<reference evidence="6 7" key="1">
    <citation type="submission" date="2011-01" db="EMBL/GenBank/DDBJ databases">
        <authorList>
            <person name="Durkin A.S."/>
            <person name="Madupu R."/>
            <person name="Torralba M."/>
            <person name="Gillis M."/>
            <person name="Methe B."/>
            <person name="Sutton G."/>
            <person name="Nelson K.E."/>
        </authorList>
    </citation>
    <scope>NUCLEOTIDE SEQUENCE [LARGE SCALE GENOMIC DNA]</scope>
    <source>
        <strain evidence="6 7">ACS-065-V-Col13</strain>
    </source>
</reference>
<dbReference type="InterPro" id="IPR024185">
    <property type="entry name" value="FTHF_cligase-like_sf"/>
</dbReference>
<dbReference type="SUPFAM" id="SSF100950">
    <property type="entry name" value="NagB/RpiA/CoA transferase-like"/>
    <property type="match status" value="1"/>
</dbReference>
<evidence type="ECO:0000256" key="3">
    <source>
        <dbReference type="ARBA" id="ARBA00022840"/>
    </source>
</evidence>